<feature type="domain" description="TauD/TfdA-like" evidence="4">
    <location>
        <begin position="7"/>
        <end position="112"/>
    </location>
</feature>
<reference evidence="5 6" key="1">
    <citation type="submission" date="2023-10" db="EMBL/GenBank/DDBJ databases">
        <title>Characteristics and mechanism of a salt-tolerant marine origin heterotrophic nitrifying- aerobic denitrifying bacteria Marinobacter xestospongiae HN1.</title>
        <authorList>
            <person name="Qi R."/>
        </authorList>
    </citation>
    <scope>NUCLEOTIDE SEQUENCE [LARGE SCALE GENOMIC DNA]</scope>
    <source>
        <strain evidence="5 6">HN1</strain>
    </source>
</reference>
<dbReference type="EMBL" id="JAWIIJ010000013">
    <property type="protein sequence ID" value="MDV2080355.1"/>
    <property type="molecule type" value="Genomic_DNA"/>
</dbReference>
<dbReference type="Proteomes" id="UP001269819">
    <property type="component" value="Unassembled WGS sequence"/>
</dbReference>
<keyword evidence="2" id="KW-0560">Oxidoreductase</keyword>
<protein>
    <submittedName>
        <fullName evidence="5">TauD/TfdA family dioxygenase</fullName>
    </submittedName>
</protein>
<evidence type="ECO:0000256" key="1">
    <source>
        <dbReference type="ARBA" id="ARBA00001954"/>
    </source>
</evidence>
<keyword evidence="5" id="KW-0223">Dioxygenase</keyword>
<comment type="cofactor">
    <cofactor evidence="1">
        <name>Fe(2+)</name>
        <dbReference type="ChEBI" id="CHEBI:29033"/>
    </cofactor>
</comment>
<accession>A0ABU3W1F7</accession>
<comment type="caution">
    <text evidence="5">The sequence shown here is derived from an EMBL/GenBank/DDBJ whole genome shotgun (WGS) entry which is preliminary data.</text>
</comment>
<evidence type="ECO:0000313" key="6">
    <source>
        <dbReference type="Proteomes" id="UP001269819"/>
    </source>
</evidence>
<evidence type="ECO:0000256" key="2">
    <source>
        <dbReference type="ARBA" id="ARBA00023002"/>
    </source>
</evidence>
<organism evidence="5 6">
    <name type="scientific">Marinobacter xestospongiae</name>
    <dbReference type="NCBI Taxonomy" id="994319"/>
    <lineage>
        <taxon>Bacteria</taxon>
        <taxon>Pseudomonadati</taxon>
        <taxon>Pseudomonadota</taxon>
        <taxon>Gammaproteobacteria</taxon>
        <taxon>Pseudomonadales</taxon>
        <taxon>Marinobacteraceae</taxon>
        <taxon>Marinobacter</taxon>
    </lineage>
</organism>
<dbReference type="InterPro" id="IPR050411">
    <property type="entry name" value="AlphaKG_dependent_hydroxylases"/>
</dbReference>
<keyword evidence="6" id="KW-1185">Reference proteome</keyword>
<dbReference type="PANTHER" id="PTHR10696:SF56">
    <property type="entry name" value="TAUD_TFDA-LIKE DOMAIN-CONTAINING PROTEIN"/>
    <property type="match status" value="1"/>
</dbReference>
<dbReference type="InterPro" id="IPR003819">
    <property type="entry name" value="TauD/TfdA-like"/>
</dbReference>
<dbReference type="Gene3D" id="3.60.130.10">
    <property type="entry name" value="Clavaminate synthase-like"/>
    <property type="match status" value="1"/>
</dbReference>
<keyword evidence="3" id="KW-0045">Antibiotic biosynthesis</keyword>
<evidence type="ECO:0000256" key="3">
    <source>
        <dbReference type="ARBA" id="ARBA00023194"/>
    </source>
</evidence>
<evidence type="ECO:0000313" key="5">
    <source>
        <dbReference type="EMBL" id="MDV2080355.1"/>
    </source>
</evidence>
<dbReference type="PANTHER" id="PTHR10696">
    <property type="entry name" value="GAMMA-BUTYROBETAINE HYDROXYLASE-RELATED"/>
    <property type="match status" value="1"/>
</dbReference>
<gene>
    <name evidence="5" type="ORF">RYS15_16830</name>
</gene>
<sequence length="212" mass="24469">MNRDFLNRVESFGFAQILGFDLCINEFQEFCSGIGEVVPEEPGASLVTYLQSEKNLNVSDIPLHTDKSYWKKPPRFIVFYFKEISGFSGGETLLTNLVDSYQSLCIEDREILSKSNVLIKSPCNRKPYCQKVRLVELKDNSVKMVRFRLDVTHSSLRFVMGKWYDKAENSCISLSPAPGTILMVDNHRWAHGRNFCNFEQFGQRIIYRCLVL</sequence>
<dbReference type="InterPro" id="IPR042098">
    <property type="entry name" value="TauD-like_sf"/>
</dbReference>
<proteinExistence type="predicted"/>
<dbReference type="SUPFAM" id="SSF51197">
    <property type="entry name" value="Clavaminate synthase-like"/>
    <property type="match status" value="1"/>
</dbReference>
<dbReference type="GO" id="GO:0051213">
    <property type="term" value="F:dioxygenase activity"/>
    <property type="evidence" value="ECO:0007669"/>
    <property type="project" value="UniProtKB-KW"/>
</dbReference>
<name>A0ABU3W1F7_9GAMM</name>
<dbReference type="Pfam" id="PF02668">
    <property type="entry name" value="TauD"/>
    <property type="match status" value="1"/>
</dbReference>
<dbReference type="RefSeq" id="WP_316974771.1">
    <property type="nucleotide sequence ID" value="NZ_JAWIIJ010000013.1"/>
</dbReference>
<evidence type="ECO:0000259" key="4">
    <source>
        <dbReference type="Pfam" id="PF02668"/>
    </source>
</evidence>